<name>A0ACB9JU90_9ASTR</name>
<dbReference type="Proteomes" id="UP001056120">
    <property type="component" value="Linkage Group LG02"/>
</dbReference>
<reference evidence="1 2" key="2">
    <citation type="journal article" date="2022" name="Mol. Ecol. Resour.">
        <title>The genomes of chicory, endive, great burdock and yacon provide insights into Asteraceae paleo-polyploidization history and plant inulin production.</title>
        <authorList>
            <person name="Fan W."/>
            <person name="Wang S."/>
            <person name="Wang H."/>
            <person name="Wang A."/>
            <person name="Jiang F."/>
            <person name="Liu H."/>
            <person name="Zhao H."/>
            <person name="Xu D."/>
            <person name="Zhang Y."/>
        </authorList>
    </citation>
    <scope>NUCLEOTIDE SEQUENCE [LARGE SCALE GENOMIC DNA]</scope>
    <source>
        <strain evidence="2">cv. Yunnan</strain>
        <tissue evidence="1">Leaves</tissue>
    </source>
</reference>
<dbReference type="EMBL" id="CM042019">
    <property type="protein sequence ID" value="KAI3823588.1"/>
    <property type="molecule type" value="Genomic_DNA"/>
</dbReference>
<comment type="caution">
    <text evidence="1">The sequence shown here is derived from an EMBL/GenBank/DDBJ whole genome shotgun (WGS) entry which is preliminary data.</text>
</comment>
<evidence type="ECO:0000313" key="1">
    <source>
        <dbReference type="EMBL" id="KAI3823588.1"/>
    </source>
</evidence>
<reference evidence="2" key="1">
    <citation type="journal article" date="2022" name="Mol. Ecol. Resour.">
        <title>The genomes of chicory, endive, great burdock and yacon provide insights into Asteraceae palaeo-polyploidization history and plant inulin production.</title>
        <authorList>
            <person name="Fan W."/>
            <person name="Wang S."/>
            <person name="Wang H."/>
            <person name="Wang A."/>
            <person name="Jiang F."/>
            <person name="Liu H."/>
            <person name="Zhao H."/>
            <person name="Xu D."/>
            <person name="Zhang Y."/>
        </authorList>
    </citation>
    <scope>NUCLEOTIDE SEQUENCE [LARGE SCALE GENOMIC DNA]</scope>
    <source>
        <strain evidence="2">cv. Yunnan</strain>
    </source>
</reference>
<evidence type="ECO:0000313" key="2">
    <source>
        <dbReference type="Proteomes" id="UP001056120"/>
    </source>
</evidence>
<accession>A0ACB9JU90</accession>
<keyword evidence="2" id="KW-1185">Reference proteome</keyword>
<gene>
    <name evidence="1" type="ORF">L1987_05027</name>
</gene>
<protein>
    <submittedName>
        <fullName evidence="1">Uncharacterized protein</fullName>
    </submittedName>
</protein>
<organism evidence="1 2">
    <name type="scientific">Smallanthus sonchifolius</name>
    <dbReference type="NCBI Taxonomy" id="185202"/>
    <lineage>
        <taxon>Eukaryota</taxon>
        <taxon>Viridiplantae</taxon>
        <taxon>Streptophyta</taxon>
        <taxon>Embryophyta</taxon>
        <taxon>Tracheophyta</taxon>
        <taxon>Spermatophyta</taxon>
        <taxon>Magnoliopsida</taxon>
        <taxon>eudicotyledons</taxon>
        <taxon>Gunneridae</taxon>
        <taxon>Pentapetalae</taxon>
        <taxon>asterids</taxon>
        <taxon>campanulids</taxon>
        <taxon>Asterales</taxon>
        <taxon>Asteraceae</taxon>
        <taxon>Asteroideae</taxon>
        <taxon>Heliantheae alliance</taxon>
        <taxon>Millerieae</taxon>
        <taxon>Smallanthus</taxon>
    </lineage>
</organism>
<sequence>MPTTNYYNSSVTKNETRRTMNASTSVSPADQKKTQLSELEKMRRGGFWFRKWRLVDMDNLCWIVGIHVLAAFAPFVFDLGALIVAMGLASFTGMGMTLGYHRLLTHRSFKIPKCLEYVFVYGGVLAGQGHP</sequence>
<proteinExistence type="predicted"/>